<dbReference type="OrthoDB" id="6622399at2759"/>
<accession>A0A0N0BE30</accession>
<sequence length="65" mass="7746">ELKWEILPRSTDIDPNDHHLFRSLQNFLNGKKKRKKIDSISRRSERLSSKDETFLARGINNLPER</sequence>
<dbReference type="Gene3D" id="3.30.420.10">
    <property type="entry name" value="Ribonuclease H-like superfamily/Ribonuclease H"/>
    <property type="match status" value="1"/>
</dbReference>
<gene>
    <name evidence="1" type="ORF">WN51_04623</name>
</gene>
<dbReference type="EMBL" id="KQ435841">
    <property type="protein sequence ID" value="KOX71311.1"/>
    <property type="molecule type" value="Genomic_DNA"/>
</dbReference>
<evidence type="ECO:0000313" key="1">
    <source>
        <dbReference type="EMBL" id="KOX71311.1"/>
    </source>
</evidence>
<proteinExistence type="predicted"/>
<dbReference type="AlphaFoldDB" id="A0A0N0BE30"/>
<name>A0A0N0BE30_9HYME</name>
<dbReference type="InterPro" id="IPR036397">
    <property type="entry name" value="RNaseH_sf"/>
</dbReference>
<protein>
    <submittedName>
        <fullName evidence="1">Uncharacterized protein</fullName>
    </submittedName>
</protein>
<organism evidence="1 2">
    <name type="scientific">Melipona quadrifasciata</name>
    <dbReference type="NCBI Taxonomy" id="166423"/>
    <lineage>
        <taxon>Eukaryota</taxon>
        <taxon>Metazoa</taxon>
        <taxon>Ecdysozoa</taxon>
        <taxon>Arthropoda</taxon>
        <taxon>Hexapoda</taxon>
        <taxon>Insecta</taxon>
        <taxon>Pterygota</taxon>
        <taxon>Neoptera</taxon>
        <taxon>Endopterygota</taxon>
        <taxon>Hymenoptera</taxon>
        <taxon>Apocrita</taxon>
        <taxon>Aculeata</taxon>
        <taxon>Apoidea</taxon>
        <taxon>Anthophila</taxon>
        <taxon>Apidae</taxon>
        <taxon>Melipona</taxon>
    </lineage>
</organism>
<feature type="non-terminal residue" evidence="1">
    <location>
        <position position="1"/>
    </location>
</feature>
<keyword evidence="2" id="KW-1185">Reference proteome</keyword>
<evidence type="ECO:0000313" key="2">
    <source>
        <dbReference type="Proteomes" id="UP000053105"/>
    </source>
</evidence>
<dbReference type="GO" id="GO:0003676">
    <property type="term" value="F:nucleic acid binding"/>
    <property type="evidence" value="ECO:0007669"/>
    <property type="project" value="InterPro"/>
</dbReference>
<reference evidence="1 2" key="1">
    <citation type="submission" date="2015-07" db="EMBL/GenBank/DDBJ databases">
        <title>The genome of Melipona quadrifasciata.</title>
        <authorList>
            <person name="Pan H."/>
            <person name="Kapheim K."/>
        </authorList>
    </citation>
    <scope>NUCLEOTIDE SEQUENCE [LARGE SCALE GENOMIC DNA]</scope>
    <source>
        <strain evidence="1">0111107301</strain>
        <tissue evidence="1">Whole body</tissue>
    </source>
</reference>
<dbReference type="Proteomes" id="UP000053105">
    <property type="component" value="Unassembled WGS sequence"/>
</dbReference>